<feature type="region of interest" description="Disordered" evidence="1">
    <location>
        <begin position="74"/>
        <end position="94"/>
    </location>
</feature>
<sequence length="173" mass="19353">MSLAYRFRSWHTNSMILKLSVMGFPTTIKGTTSERHLQTPVQLISIHAFLERQSLVGNSTVFVAMLHVTRDKSQRPLSRSSARQNALSNSHGSISKRAFPSPSLIAKCGNQTASFQGYIRFFQAGFVARGGSIRSITLLRHGDRIQGYVSQTCLSLLPPTLRLRSDTRYQIKI</sequence>
<gene>
    <name evidence="2" type="ORF">AUEXF2481DRAFT_640253</name>
</gene>
<dbReference type="GeneID" id="25369862"/>
<feature type="compositionally biased region" description="Polar residues" evidence="1">
    <location>
        <begin position="75"/>
        <end position="93"/>
    </location>
</feature>
<evidence type="ECO:0000313" key="2">
    <source>
        <dbReference type="EMBL" id="KEQ96473.1"/>
    </source>
</evidence>
<proteinExistence type="predicted"/>
<organism evidence="2 3">
    <name type="scientific">Aureobasidium subglaciale (strain EXF-2481)</name>
    <name type="common">Aureobasidium pullulans var. subglaciale</name>
    <dbReference type="NCBI Taxonomy" id="1043005"/>
    <lineage>
        <taxon>Eukaryota</taxon>
        <taxon>Fungi</taxon>
        <taxon>Dikarya</taxon>
        <taxon>Ascomycota</taxon>
        <taxon>Pezizomycotina</taxon>
        <taxon>Dothideomycetes</taxon>
        <taxon>Dothideomycetidae</taxon>
        <taxon>Dothideales</taxon>
        <taxon>Saccotheciaceae</taxon>
        <taxon>Aureobasidium</taxon>
    </lineage>
</organism>
<dbReference type="HOGENOM" id="CLU_1547243_0_0_1"/>
<dbReference type="RefSeq" id="XP_013345132.1">
    <property type="nucleotide sequence ID" value="XM_013489678.1"/>
</dbReference>
<dbReference type="EMBL" id="KL584756">
    <property type="protein sequence ID" value="KEQ96473.1"/>
    <property type="molecule type" value="Genomic_DNA"/>
</dbReference>
<dbReference type="Proteomes" id="UP000030641">
    <property type="component" value="Unassembled WGS sequence"/>
</dbReference>
<reference evidence="2 3" key="1">
    <citation type="journal article" date="2014" name="BMC Genomics">
        <title>Genome sequencing of four Aureobasidium pullulans varieties: biotechnological potential, stress tolerance, and description of new species.</title>
        <authorList>
            <person name="Gostin Ar C."/>
            <person name="Ohm R.A."/>
            <person name="Kogej T."/>
            <person name="Sonjak S."/>
            <person name="Turk M."/>
            <person name="Zajc J."/>
            <person name="Zalar P."/>
            <person name="Grube M."/>
            <person name="Sun H."/>
            <person name="Han J."/>
            <person name="Sharma A."/>
            <person name="Chiniquy J."/>
            <person name="Ngan C.Y."/>
            <person name="Lipzen A."/>
            <person name="Barry K."/>
            <person name="Grigoriev I.V."/>
            <person name="Gunde-Cimerman N."/>
        </authorList>
    </citation>
    <scope>NUCLEOTIDE SEQUENCE [LARGE SCALE GENOMIC DNA]</scope>
    <source>
        <strain evidence="2 3">EXF-2481</strain>
    </source>
</reference>
<evidence type="ECO:0000313" key="3">
    <source>
        <dbReference type="Proteomes" id="UP000030641"/>
    </source>
</evidence>
<accession>A0A074YF79</accession>
<dbReference type="InParanoid" id="A0A074YF79"/>
<evidence type="ECO:0000256" key="1">
    <source>
        <dbReference type="SAM" id="MobiDB-lite"/>
    </source>
</evidence>
<protein>
    <submittedName>
        <fullName evidence="2">Uncharacterized protein</fullName>
    </submittedName>
</protein>
<dbReference type="AlphaFoldDB" id="A0A074YF79"/>
<keyword evidence="3" id="KW-1185">Reference proteome</keyword>
<name>A0A074YF79_AURSE</name>